<dbReference type="Gene3D" id="1.20.1050.10">
    <property type="match status" value="1"/>
</dbReference>
<evidence type="ECO:0000313" key="1">
    <source>
        <dbReference type="EMBL" id="OMJ09030.1"/>
    </source>
</evidence>
<gene>
    <name evidence="1" type="ORF">AYI69_g10845</name>
</gene>
<dbReference type="GO" id="GO:0016740">
    <property type="term" value="F:transferase activity"/>
    <property type="evidence" value="ECO:0007669"/>
    <property type="project" value="UniProtKB-KW"/>
</dbReference>
<sequence length="107" mass="12639">MFSFELVYFPITARAQTIRTILPLADANWKNRVPQWPQEKEYMPFAIERYLSRKFGFLPSHNQTAALLESYVFQISDSNEAFIYHATKARTVESNAVKEEQLRFLFK</sequence>
<accession>A0A1R1X340</accession>
<reference evidence="2" key="1">
    <citation type="submission" date="2017-01" db="EMBL/GenBank/DDBJ databases">
        <authorList>
            <person name="Wang Y."/>
            <person name="White M."/>
            <person name="Kvist S."/>
            <person name="Moncalvo J.-M."/>
        </authorList>
    </citation>
    <scope>NUCLEOTIDE SEQUENCE [LARGE SCALE GENOMIC DNA]</scope>
    <source>
        <strain evidence="2">ID-206-W2</strain>
    </source>
</reference>
<organism evidence="1 2">
    <name type="scientific">Smittium culicis</name>
    <dbReference type="NCBI Taxonomy" id="133412"/>
    <lineage>
        <taxon>Eukaryota</taxon>
        <taxon>Fungi</taxon>
        <taxon>Fungi incertae sedis</taxon>
        <taxon>Zoopagomycota</taxon>
        <taxon>Kickxellomycotina</taxon>
        <taxon>Harpellomycetes</taxon>
        <taxon>Harpellales</taxon>
        <taxon>Legeriomycetaceae</taxon>
        <taxon>Smittium</taxon>
    </lineage>
</organism>
<dbReference type="Proteomes" id="UP000187429">
    <property type="component" value="Unassembled WGS sequence"/>
</dbReference>
<protein>
    <submittedName>
        <fullName evidence="1">Putative glutathione S-transferase 6</fullName>
    </submittedName>
</protein>
<dbReference type="EMBL" id="LSSM01007191">
    <property type="protein sequence ID" value="OMJ09030.1"/>
    <property type="molecule type" value="Genomic_DNA"/>
</dbReference>
<proteinExistence type="predicted"/>
<dbReference type="Gene3D" id="3.40.30.10">
    <property type="entry name" value="Glutaredoxin"/>
    <property type="match status" value="2"/>
</dbReference>
<dbReference type="OrthoDB" id="414243at2759"/>
<dbReference type="AlphaFoldDB" id="A0A1R1X340"/>
<evidence type="ECO:0000313" key="2">
    <source>
        <dbReference type="Proteomes" id="UP000187429"/>
    </source>
</evidence>
<keyword evidence="1" id="KW-0808">Transferase</keyword>
<comment type="caution">
    <text evidence="1">The sequence shown here is derived from an EMBL/GenBank/DDBJ whole genome shotgun (WGS) entry which is preliminary data.</text>
</comment>
<name>A0A1R1X340_9FUNG</name>
<keyword evidence="2" id="KW-1185">Reference proteome</keyword>